<comment type="caution">
    <text evidence="3">The sequence shown here is derived from an EMBL/GenBank/DDBJ whole genome shotgun (WGS) entry which is preliminary data.</text>
</comment>
<sequence>MSLLLRLRNSSPRSPISHSRLCLSFVKSHNFPHTHTTTPAATTTRLFSTQQQTPPPPKMTDNKPHPLEFLIGTWAGRGKGFYPTIPSFEFFEELTFTKDPAGRPVVAYSQKTRRAVPGSGGDGGETVPVPGPPLHAEAGFIRLPGWSNERCELVLSQPTGVASIEVGAIKGTTIDWETTSIIRSPSAKAPHTTHFTRKWVINPEEKTFSYEFSMATENTPLTRHLEVHLLKV</sequence>
<reference evidence="3" key="1">
    <citation type="journal article" date="2020" name="Fungal Divers.">
        <title>Resolving the Mortierellaceae phylogeny through synthesis of multi-gene phylogenetics and phylogenomics.</title>
        <authorList>
            <person name="Vandepol N."/>
            <person name="Liber J."/>
            <person name="Desiro A."/>
            <person name="Na H."/>
            <person name="Kennedy M."/>
            <person name="Barry K."/>
            <person name="Grigoriev I.V."/>
            <person name="Miller A.N."/>
            <person name="O'Donnell K."/>
            <person name="Stajich J.E."/>
            <person name="Bonito G."/>
        </authorList>
    </citation>
    <scope>NUCLEOTIDE SEQUENCE</scope>
    <source>
        <strain evidence="3">NRRL 6426</strain>
    </source>
</reference>
<dbReference type="Proteomes" id="UP000748756">
    <property type="component" value="Unassembled WGS sequence"/>
</dbReference>
<accession>A0A9P5S406</accession>
<dbReference type="InterPro" id="IPR045165">
    <property type="entry name" value="Nitrobindin"/>
</dbReference>
<dbReference type="OrthoDB" id="58529at2759"/>
<dbReference type="PANTHER" id="PTHR15854:SF4">
    <property type="entry name" value="PEROXYNITRITE ISOMERASE THAP4"/>
    <property type="match status" value="1"/>
</dbReference>
<keyword evidence="4" id="KW-1185">Reference proteome</keyword>
<name>A0A9P5S406_9FUNG</name>
<dbReference type="CDD" id="cd07828">
    <property type="entry name" value="lipocalin_heme-bd-THAP4-like"/>
    <property type="match status" value="1"/>
</dbReference>
<gene>
    <name evidence="3" type="primary">THAP4</name>
    <name evidence="3" type="ORF">BG015_005745</name>
</gene>
<evidence type="ECO:0000256" key="1">
    <source>
        <dbReference type="ARBA" id="ARBA00036993"/>
    </source>
</evidence>
<dbReference type="Gene3D" id="2.40.128.20">
    <property type="match status" value="1"/>
</dbReference>
<protein>
    <submittedName>
        <fullName evidence="3">THAP domain-containing protein 4</fullName>
    </submittedName>
</protein>
<dbReference type="PANTHER" id="PTHR15854">
    <property type="entry name" value="THAP4 PROTEIN"/>
    <property type="match status" value="1"/>
</dbReference>
<dbReference type="InterPro" id="IPR012674">
    <property type="entry name" value="Calycin"/>
</dbReference>
<dbReference type="AlphaFoldDB" id="A0A9P5S406"/>
<dbReference type="SUPFAM" id="SSF50814">
    <property type="entry name" value="Lipocalins"/>
    <property type="match status" value="1"/>
</dbReference>
<dbReference type="EMBL" id="JAAAUQ010000267">
    <property type="protein sequence ID" value="KAF9152118.1"/>
    <property type="molecule type" value="Genomic_DNA"/>
</dbReference>
<organism evidence="3 4">
    <name type="scientific">Linnemannia schmuckeri</name>
    <dbReference type="NCBI Taxonomy" id="64567"/>
    <lineage>
        <taxon>Eukaryota</taxon>
        <taxon>Fungi</taxon>
        <taxon>Fungi incertae sedis</taxon>
        <taxon>Mucoromycota</taxon>
        <taxon>Mortierellomycotina</taxon>
        <taxon>Mortierellomycetes</taxon>
        <taxon>Mortierellales</taxon>
        <taxon>Mortierellaceae</taxon>
        <taxon>Linnemannia</taxon>
    </lineage>
</organism>
<dbReference type="Pfam" id="PF08768">
    <property type="entry name" value="THAP4_heme-bd"/>
    <property type="match status" value="1"/>
</dbReference>
<proteinExistence type="predicted"/>
<feature type="domain" description="THAP4-like heme-binding" evidence="2">
    <location>
        <begin position="65"/>
        <end position="230"/>
    </location>
</feature>
<evidence type="ECO:0000313" key="4">
    <source>
        <dbReference type="Proteomes" id="UP000748756"/>
    </source>
</evidence>
<dbReference type="InterPro" id="IPR014878">
    <property type="entry name" value="THAP4-like_heme-bd"/>
</dbReference>
<comment type="catalytic activity">
    <reaction evidence="1">
        <text>peroxynitrite = nitrate</text>
        <dbReference type="Rhea" id="RHEA:63116"/>
        <dbReference type="ChEBI" id="CHEBI:17632"/>
        <dbReference type="ChEBI" id="CHEBI:25941"/>
    </reaction>
    <physiologicalReaction direction="left-to-right" evidence="1">
        <dbReference type="Rhea" id="RHEA:63117"/>
    </physiologicalReaction>
</comment>
<evidence type="ECO:0000313" key="3">
    <source>
        <dbReference type="EMBL" id="KAF9152118.1"/>
    </source>
</evidence>
<evidence type="ECO:0000259" key="2">
    <source>
        <dbReference type="Pfam" id="PF08768"/>
    </source>
</evidence>